<reference evidence="1" key="1">
    <citation type="journal article" date="1994" name="Appl. Environ. Microbiol.">
        <title>Use of homologous expression-secretion signals and vector-free stable chromosomal integration in engineering of Lactobacillus plantarum for alpha-amylase and levanase expression.</title>
        <authorList>
            <person name="Hols P."/>
            <person name="Ferain T."/>
            <person name="Garmyn D."/>
            <person name="Bernard N."/>
            <person name="Delcour J."/>
        </authorList>
    </citation>
    <scope>NUCLEOTIDE SEQUENCE</scope>
    <source>
        <strain evidence="1">NCIB8826</strain>
        <plasmid evidence="1">pGIP2127</plasmid>
    </source>
</reference>
<organism evidence="1">
    <name type="scientific">Lactiplantibacillus plantarum</name>
    <name type="common">Lactobacillus plantarum</name>
    <dbReference type="NCBI Taxonomy" id="1590"/>
    <lineage>
        <taxon>Bacteria</taxon>
        <taxon>Bacillati</taxon>
        <taxon>Bacillota</taxon>
        <taxon>Bacilli</taxon>
        <taxon>Lactobacillales</taxon>
        <taxon>Lactobacillaceae</taxon>
        <taxon>Lactiplantibacillus</taxon>
    </lineage>
</organism>
<keyword evidence="1" id="KW-0614">Plasmid</keyword>
<evidence type="ECO:0000313" key="1">
    <source>
        <dbReference type="EMBL" id="CAA50872.1"/>
    </source>
</evidence>
<proteinExistence type="predicted"/>
<name>Q48817_LACPN</name>
<geneLocation type="plasmid" evidence="1">
    <name>pGIP2127</name>
</geneLocation>
<sequence length="44" mass="4892">MRSNAYHISVLAVLMAIVIRCWCGWLLHFTTEACSDGVTVHGND</sequence>
<protein>
    <submittedName>
        <fullName evidence="1">L.plantarum protein</fullName>
    </submittedName>
</protein>
<dbReference type="AlphaFoldDB" id="Q48817"/>
<accession>Q48817</accession>
<dbReference type="EMBL" id="X71999">
    <property type="protein sequence ID" value="CAA50872.1"/>
    <property type="molecule type" value="Genomic_DNA"/>
</dbReference>
<reference evidence="1" key="2">
    <citation type="journal article" date="1994" name="Mamm. Genome">
        <title>A set of 99 cattle microsatellites: characterization, synteny mapping, and polymorphism.</title>
        <authorList>
            <person name="Vaiman D."/>
            <person name="Mercier D."/>
            <person name="Moazami-Goudarzi K."/>
            <person name="Eggen A."/>
            <person name="Ieveziel H."/>
        </authorList>
    </citation>
    <scope>NUCLEOTIDE SEQUENCE</scope>
    <source>
        <strain evidence="1">NCIB8826</strain>
        <plasmid evidence="1">pGIP2127</plasmid>
    </source>
</reference>
<feature type="non-terminal residue" evidence="1">
    <location>
        <position position="44"/>
    </location>
</feature>